<sequence length="182" mass="21044">MSDFFEDVVKKSMYRDISINIRNGLPNTSIISLFAYSEVLGAMGRIINGETENIVFGTGQSNKNFQSYLGFAGKAYSRVNAKEAYRIIRGGIIHRYFIGRSAMVVINPEDPMGTLNYTGECPIKITEAEVYFNINHYFRDMKITVNRIRRKMKRERLEDLEIARSFNQTRFVFLHNEVKTSE</sequence>
<reference evidence="3" key="2">
    <citation type="submission" date="2016-06" db="EMBL/GenBank/DDBJ databases">
        <authorList>
            <person name="Toshchakov V.S."/>
        </authorList>
    </citation>
    <scope>NUCLEOTIDE SEQUENCE [LARGE SCALE GENOMIC DNA]</scope>
    <source>
        <strain>PM4 (JCM 30641</strain>
        <strain evidence="3">\VKM B-2940)</strain>
    </source>
</reference>
<dbReference type="EMBL" id="LT719092">
    <property type="protein sequence ID" value="SJK84271.1"/>
    <property type="molecule type" value="Genomic_DNA"/>
</dbReference>
<gene>
    <name evidence="2" type="ORF">CPM_0386</name>
    <name evidence="1" type="ORF">CSP5_0414</name>
</gene>
<reference evidence="1 4" key="1">
    <citation type="submission" date="2016-04" db="EMBL/GenBank/DDBJ databases">
        <authorList>
            <person name="Evans L.H."/>
            <person name="Alamgir A."/>
            <person name="Owens N."/>
            <person name="Weber N.D."/>
            <person name="Virtaneva K."/>
            <person name="Barbian K."/>
            <person name="Babar A."/>
            <person name="Rosenke K."/>
        </authorList>
    </citation>
    <scope>NUCLEOTIDE SEQUENCE [LARGE SCALE GENOMIC DNA]</scope>
    <source>
        <strain evidence="1">S5</strain>
        <strain evidence="4">S5(T) (JCM 30642 \VKM B-2941)</strain>
    </source>
</reference>
<evidence type="ECO:0000313" key="4">
    <source>
        <dbReference type="Proteomes" id="UP000195607"/>
    </source>
</evidence>
<evidence type="ECO:0000313" key="2">
    <source>
        <dbReference type="EMBL" id="SJK84271.1"/>
    </source>
</evidence>
<dbReference type="STRING" id="1673428.CPM_0386"/>
<proteinExistence type="predicted"/>
<accession>A0A1N5SZS4</accession>
<organism evidence="1 4">
    <name type="scientific">Cuniculiplasma divulgatum</name>
    <dbReference type="NCBI Taxonomy" id="1673428"/>
    <lineage>
        <taxon>Archaea</taxon>
        <taxon>Methanobacteriati</taxon>
        <taxon>Thermoplasmatota</taxon>
        <taxon>Thermoplasmata</taxon>
        <taxon>Thermoplasmatales</taxon>
        <taxon>Cuniculiplasmataceae</taxon>
        <taxon>Cuniculiplasma</taxon>
    </lineage>
</organism>
<dbReference type="Proteomes" id="UP000195607">
    <property type="component" value="Chromosome I"/>
</dbReference>
<reference evidence="2" key="3">
    <citation type="submission" date="2016-06" db="EMBL/GenBank/DDBJ databases">
        <authorList>
            <person name="Olsen C.W."/>
            <person name="Carey S."/>
            <person name="Hinshaw L."/>
            <person name="Karasin A.I."/>
        </authorList>
    </citation>
    <scope>NUCLEOTIDE SEQUENCE [LARGE SCALE GENOMIC DNA]</scope>
    <source>
        <strain evidence="2">PM4</strain>
    </source>
</reference>
<name>A0A1N5SZS4_9ARCH</name>
<keyword evidence="3" id="KW-1185">Reference proteome</keyword>
<protein>
    <submittedName>
        <fullName evidence="1">Uncharacterized protein</fullName>
    </submittedName>
</protein>
<evidence type="ECO:0000313" key="1">
    <source>
        <dbReference type="EMBL" id="SIM41574.1"/>
    </source>
</evidence>
<dbReference type="GeneID" id="41587716"/>
<dbReference type="OrthoDB" id="382915at2157"/>
<dbReference type="AlphaFoldDB" id="A0A1N5SZS4"/>
<dbReference type="EMBL" id="LT671858">
    <property type="protein sequence ID" value="SIM41574.1"/>
    <property type="molecule type" value="Genomic_DNA"/>
</dbReference>
<evidence type="ECO:0000313" key="3">
    <source>
        <dbReference type="Proteomes" id="UP000187822"/>
    </source>
</evidence>
<dbReference type="RefSeq" id="WP_021789119.1">
    <property type="nucleotide sequence ID" value="NZ_LT671858.1"/>
</dbReference>
<dbReference type="KEGG" id="cdiv:CPM_0386"/>
<dbReference type="Proteomes" id="UP000187822">
    <property type="component" value="Chromosome I"/>
</dbReference>